<name>A0ABP4MYP9_9ACTN</name>
<dbReference type="InterPro" id="IPR011990">
    <property type="entry name" value="TPR-like_helical_dom_sf"/>
</dbReference>
<evidence type="ECO:0000313" key="3">
    <source>
        <dbReference type="EMBL" id="GAA1552457.1"/>
    </source>
</evidence>
<dbReference type="Proteomes" id="UP001500393">
    <property type="component" value="Unassembled WGS sequence"/>
</dbReference>
<reference evidence="4" key="1">
    <citation type="journal article" date="2019" name="Int. J. Syst. Evol. Microbiol.">
        <title>The Global Catalogue of Microorganisms (GCM) 10K type strain sequencing project: providing services to taxonomists for standard genome sequencing and annotation.</title>
        <authorList>
            <consortium name="The Broad Institute Genomics Platform"/>
            <consortium name="The Broad Institute Genome Sequencing Center for Infectious Disease"/>
            <person name="Wu L."/>
            <person name="Ma J."/>
        </authorList>
    </citation>
    <scope>NUCLEOTIDE SEQUENCE [LARGE SCALE GENOMIC DNA]</scope>
    <source>
        <strain evidence="4">JCM 14969</strain>
    </source>
</reference>
<evidence type="ECO:0000256" key="1">
    <source>
        <dbReference type="SAM" id="MobiDB-lite"/>
    </source>
</evidence>
<dbReference type="SUPFAM" id="SSF48452">
    <property type="entry name" value="TPR-like"/>
    <property type="match status" value="1"/>
</dbReference>
<gene>
    <name evidence="3" type="ORF">GCM10009789_02570</name>
</gene>
<evidence type="ECO:0000313" key="4">
    <source>
        <dbReference type="Proteomes" id="UP001500393"/>
    </source>
</evidence>
<sequence>MRAGAVPAEDPDPDSEARFDGDHRSVKLRMLDGFRVVADQQTLSIPLSARRVVAFVALRGRSSRAEVAGTLWPEVSDSKAQACLRTALWRLRQLTPLQLITGDETLRVDESVDVDVNTLVTAIRRVINDGECGADQGLLPTLAAMGELLPGWYDDWVLLGRERLRQLQLHALEMTAQQLTCSGRYAEAIEAAMAAVRLEPLRESATRVLIEVHLAEDNVVEAIRRLEFFQGSLVNELGVEPTAELVDLVRSRQTGLDARRHASGMLGLDRNRGLAHRRDPGVGRVS</sequence>
<proteinExistence type="predicted"/>
<dbReference type="PANTHER" id="PTHR35807">
    <property type="entry name" value="TRANSCRIPTIONAL REGULATOR REDD-RELATED"/>
    <property type="match status" value="1"/>
</dbReference>
<dbReference type="SMART" id="SM01043">
    <property type="entry name" value="BTAD"/>
    <property type="match status" value="1"/>
</dbReference>
<accession>A0ABP4MYP9</accession>
<dbReference type="Gene3D" id="1.25.40.10">
    <property type="entry name" value="Tetratricopeptide repeat domain"/>
    <property type="match status" value="1"/>
</dbReference>
<organism evidence="3 4">
    <name type="scientific">Kribbella sancticallisti</name>
    <dbReference type="NCBI Taxonomy" id="460087"/>
    <lineage>
        <taxon>Bacteria</taxon>
        <taxon>Bacillati</taxon>
        <taxon>Actinomycetota</taxon>
        <taxon>Actinomycetes</taxon>
        <taxon>Propionibacteriales</taxon>
        <taxon>Kribbellaceae</taxon>
        <taxon>Kribbella</taxon>
    </lineage>
</organism>
<feature type="region of interest" description="Disordered" evidence="1">
    <location>
        <begin position="1"/>
        <end position="20"/>
    </location>
</feature>
<dbReference type="RefSeq" id="WP_344208801.1">
    <property type="nucleotide sequence ID" value="NZ_BAAAOS010000005.1"/>
</dbReference>
<comment type="caution">
    <text evidence="3">The sequence shown here is derived from an EMBL/GenBank/DDBJ whole genome shotgun (WGS) entry which is preliminary data.</text>
</comment>
<dbReference type="InterPro" id="IPR005158">
    <property type="entry name" value="BTAD"/>
</dbReference>
<protein>
    <recommendedName>
        <fullName evidence="2">Bacterial transcriptional activator domain-containing protein</fullName>
    </recommendedName>
</protein>
<dbReference type="InterPro" id="IPR051677">
    <property type="entry name" value="AfsR-DnrI-RedD_regulator"/>
</dbReference>
<keyword evidence="4" id="KW-1185">Reference proteome</keyword>
<dbReference type="Pfam" id="PF03704">
    <property type="entry name" value="BTAD"/>
    <property type="match status" value="1"/>
</dbReference>
<evidence type="ECO:0000259" key="2">
    <source>
        <dbReference type="SMART" id="SM01043"/>
    </source>
</evidence>
<feature type="domain" description="Bacterial transcriptional activator" evidence="2">
    <location>
        <begin position="114"/>
        <end position="253"/>
    </location>
</feature>
<dbReference type="EMBL" id="BAAAOS010000005">
    <property type="protein sequence ID" value="GAA1552457.1"/>
    <property type="molecule type" value="Genomic_DNA"/>
</dbReference>